<feature type="non-terminal residue" evidence="7">
    <location>
        <position position="601"/>
    </location>
</feature>
<evidence type="ECO:0000256" key="1">
    <source>
        <dbReference type="ARBA" id="ARBA00001913"/>
    </source>
</evidence>
<dbReference type="PANTHER" id="PTHR19277:SF161">
    <property type="entry name" value="LAMININ G DOMAIN-CONTAINING PROTEIN"/>
    <property type="match status" value="1"/>
</dbReference>
<evidence type="ECO:0000256" key="4">
    <source>
        <dbReference type="ARBA" id="ARBA00023157"/>
    </source>
</evidence>
<dbReference type="InterPro" id="IPR051360">
    <property type="entry name" value="Neuronal_Pentraxin_Related"/>
</dbReference>
<dbReference type="GO" id="GO:0046872">
    <property type="term" value="F:metal ion binding"/>
    <property type="evidence" value="ECO:0007669"/>
    <property type="project" value="UniProtKB-KW"/>
</dbReference>
<keyword evidence="5" id="KW-0325">Glycoprotein</keyword>
<comment type="cofactor">
    <cofactor evidence="1">
        <name>Ca(2+)</name>
        <dbReference type="ChEBI" id="CHEBI:29108"/>
    </cofactor>
</comment>
<evidence type="ECO:0000256" key="2">
    <source>
        <dbReference type="ARBA" id="ARBA00022723"/>
    </source>
</evidence>
<accession>A0AAE0GMF3</accession>
<dbReference type="AlphaFoldDB" id="A0AAE0GMF3"/>
<keyword evidence="4" id="KW-1015">Disulfide bond</keyword>
<evidence type="ECO:0000313" key="8">
    <source>
        <dbReference type="Proteomes" id="UP001190700"/>
    </source>
</evidence>
<gene>
    <name evidence="7" type="ORF">CYMTET_11279</name>
</gene>
<dbReference type="SUPFAM" id="SSF49899">
    <property type="entry name" value="Concanavalin A-like lectins/glucanases"/>
    <property type="match status" value="2"/>
</dbReference>
<evidence type="ECO:0000256" key="5">
    <source>
        <dbReference type="ARBA" id="ARBA00023180"/>
    </source>
</evidence>
<keyword evidence="3" id="KW-0106">Calcium</keyword>
<dbReference type="InterPro" id="IPR013320">
    <property type="entry name" value="ConA-like_dom_sf"/>
</dbReference>
<dbReference type="InterPro" id="IPR001759">
    <property type="entry name" value="PTX_dom"/>
</dbReference>
<sequence>MPTATVSPSTFAPSTSPTIQPLVAADLHYGASSTAYLMVNPWSWPSGDWTLECWVYPFISTESRYWLGYATEAHAHANTFVLHHNFPATEQWQHVALVWHAASRGFGLFVDGAEAPDMAHSLNTDYVNGGSLVIGQEQDSVGGRFDQNQASHILVGQIFVVESARTQVEVLNDGASACPFPRVRLYAGWLLKEFSGTDVSGNGRNMTISSGVAPAVGRNADCDAAFDTTDMPTATVSPSTFAPSTSPTIQPLVAADLHYGASSTAYLMVNPWSWPSGDWTLECWVYPFISTESRYWLGYATEAHAHANTFVLHHNFPATEQWQHVALVWHAASRGFGLFVDGAEAPDMAHSLNTDYVNGGSLVIGQEQDSVGGRFDQNQASHILVGQIFVVESARTQVEVLNDGASACPFPRVRLYAGWLLKEFSGTDVSGNGRNMTISSGVAPAVGRNADCDAAFDTTVTPTASPTLTPSTFSPITRAPGTSHPISQHPTTSPALSAAPAQVCTVHWGTETAVYGSRSPATDGGTSSAECPAGYIATQCECDIQRCDGAYFSSNTSCAAMNAVWYSMQPGVRAKATCTLVDNAEACHVSDVVIQGTVVEA</sequence>
<feature type="domain" description="Pentraxin (PTX)" evidence="6">
    <location>
        <begin position="82"/>
        <end position="158"/>
    </location>
</feature>
<evidence type="ECO:0000313" key="7">
    <source>
        <dbReference type="EMBL" id="KAK3280900.1"/>
    </source>
</evidence>
<keyword evidence="2" id="KW-0479">Metal-binding</keyword>
<dbReference type="EMBL" id="LGRX02004209">
    <property type="protein sequence ID" value="KAK3280900.1"/>
    <property type="molecule type" value="Genomic_DNA"/>
</dbReference>
<dbReference type="Proteomes" id="UP001190700">
    <property type="component" value="Unassembled WGS sequence"/>
</dbReference>
<dbReference type="Pfam" id="PF00354">
    <property type="entry name" value="Pentaxin"/>
    <property type="match status" value="2"/>
</dbReference>
<dbReference type="Gene3D" id="2.60.120.200">
    <property type="match status" value="2"/>
</dbReference>
<organism evidence="7 8">
    <name type="scientific">Cymbomonas tetramitiformis</name>
    <dbReference type="NCBI Taxonomy" id="36881"/>
    <lineage>
        <taxon>Eukaryota</taxon>
        <taxon>Viridiplantae</taxon>
        <taxon>Chlorophyta</taxon>
        <taxon>Pyramimonadophyceae</taxon>
        <taxon>Pyramimonadales</taxon>
        <taxon>Pyramimonadaceae</taxon>
        <taxon>Cymbomonas</taxon>
    </lineage>
</organism>
<feature type="domain" description="Pentraxin (PTX)" evidence="6">
    <location>
        <begin position="312"/>
        <end position="388"/>
    </location>
</feature>
<name>A0AAE0GMF3_9CHLO</name>
<evidence type="ECO:0000256" key="3">
    <source>
        <dbReference type="ARBA" id="ARBA00022837"/>
    </source>
</evidence>
<comment type="caution">
    <text evidence="7">The sequence shown here is derived from an EMBL/GenBank/DDBJ whole genome shotgun (WGS) entry which is preliminary data.</text>
</comment>
<evidence type="ECO:0000259" key="6">
    <source>
        <dbReference type="Pfam" id="PF00354"/>
    </source>
</evidence>
<protein>
    <recommendedName>
        <fullName evidence="6">Pentraxin (PTX) domain-containing protein</fullName>
    </recommendedName>
</protein>
<keyword evidence="8" id="KW-1185">Reference proteome</keyword>
<reference evidence="7 8" key="1">
    <citation type="journal article" date="2015" name="Genome Biol. Evol.">
        <title>Comparative Genomics of a Bacterivorous Green Alga Reveals Evolutionary Causalities and Consequences of Phago-Mixotrophic Mode of Nutrition.</title>
        <authorList>
            <person name="Burns J.A."/>
            <person name="Paasch A."/>
            <person name="Narechania A."/>
            <person name="Kim E."/>
        </authorList>
    </citation>
    <scope>NUCLEOTIDE SEQUENCE [LARGE SCALE GENOMIC DNA]</scope>
    <source>
        <strain evidence="7 8">PLY_AMNH</strain>
    </source>
</reference>
<proteinExistence type="predicted"/>
<dbReference type="PANTHER" id="PTHR19277">
    <property type="entry name" value="PENTRAXIN"/>
    <property type="match status" value="1"/>
</dbReference>